<dbReference type="Pfam" id="PF00126">
    <property type="entry name" value="HTH_1"/>
    <property type="match status" value="1"/>
</dbReference>
<evidence type="ECO:0000259" key="5">
    <source>
        <dbReference type="PROSITE" id="PS50931"/>
    </source>
</evidence>
<dbReference type="PANTHER" id="PTHR30346:SF0">
    <property type="entry name" value="HCA OPERON TRANSCRIPTIONAL ACTIVATOR HCAR"/>
    <property type="match status" value="1"/>
</dbReference>
<dbReference type="GO" id="GO:0003700">
    <property type="term" value="F:DNA-binding transcription factor activity"/>
    <property type="evidence" value="ECO:0007669"/>
    <property type="project" value="InterPro"/>
</dbReference>
<evidence type="ECO:0000256" key="4">
    <source>
        <dbReference type="ARBA" id="ARBA00023163"/>
    </source>
</evidence>
<dbReference type="SUPFAM" id="SSF53850">
    <property type="entry name" value="Periplasmic binding protein-like II"/>
    <property type="match status" value="1"/>
</dbReference>
<evidence type="ECO:0000256" key="1">
    <source>
        <dbReference type="ARBA" id="ARBA00009437"/>
    </source>
</evidence>
<dbReference type="InterPro" id="IPR036390">
    <property type="entry name" value="WH_DNA-bd_sf"/>
</dbReference>
<dbReference type="Gene3D" id="1.10.10.10">
    <property type="entry name" value="Winged helix-like DNA-binding domain superfamily/Winged helix DNA-binding domain"/>
    <property type="match status" value="1"/>
</dbReference>
<reference evidence="6 7" key="1">
    <citation type="submission" date="2019-03" db="EMBL/GenBank/DDBJ databases">
        <title>Genomic Encyclopedia of Type Strains, Phase IV (KMG-IV): sequencing the most valuable type-strain genomes for metagenomic binning, comparative biology and taxonomic classification.</title>
        <authorList>
            <person name="Goeker M."/>
        </authorList>
    </citation>
    <scope>NUCLEOTIDE SEQUENCE [LARGE SCALE GENOMIC DNA]</scope>
    <source>
        <strain evidence="6 7">DSM 7445</strain>
    </source>
</reference>
<keyword evidence="4" id="KW-0804">Transcription</keyword>
<protein>
    <submittedName>
        <fullName evidence="6">DNA-binding transcriptional LysR family regulator</fullName>
    </submittedName>
</protein>
<accession>A0A4R3HR13</accession>
<comment type="caution">
    <text evidence="6">The sequence shown here is derived from an EMBL/GenBank/DDBJ whole genome shotgun (WGS) entry which is preliminary data.</text>
</comment>
<dbReference type="InterPro" id="IPR036388">
    <property type="entry name" value="WH-like_DNA-bd_sf"/>
</dbReference>
<dbReference type="Pfam" id="PF03466">
    <property type="entry name" value="LysR_substrate"/>
    <property type="match status" value="1"/>
</dbReference>
<feature type="domain" description="HTH lysR-type" evidence="5">
    <location>
        <begin position="11"/>
        <end position="68"/>
    </location>
</feature>
<dbReference type="AlphaFoldDB" id="A0A4R3HR13"/>
<evidence type="ECO:0000256" key="3">
    <source>
        <dbReference type="ARBA" id="ARBA00023125"/>
    </source>
</evidence>
<keyword evidence="7" id="KW-1185">Reference proteome</keyword>
<keyword evidence="3 6" id="KW-0238">DNA-binding</keyword>
<dbReference type="Proteomes" id="UP000295382">
    <property type="component" value="Unassembled WGS sequence"/>
</dbReference>
<dbReference type="InterPro" id="IPR000847">
    <property type="entry name" value="LysR_HTH_N"/>
</dbReference>
<dbReference type="PROSITE" id="PS50931">
    <property type="entry name" value="HTH_LYSR"/>
    <property type="match status" value="1"/>
</dbReference>
<dbReference type="Gene3D" id="3.40.190.10">
    <property type="entry name" value="Periplasmic binding protein-like II"/>
    <property type="match status" value="2"/>
</dbReference>
<dbReference type="GO" id="GO:0003677">
    <property type="term" value="F:DNA binding"/>
    <property type="evidence" value="ECO:0007669"/>
    <property type="project" value="UniProtKB-KW"/>
</dbReference>
<sequence length="311" mass="34384">MGVSPETFQIMDFRQLKYFMAVAEESNMGRAAARLHISQPPLTRQIQLLEETVGATLFLRTAKGMELTDAGRMFLDGVRNIFELIEQTTERTQRAEAGQLGRIDVGVFGSSILSLIPGLLLSYRTIYPDVKIVLHTMGKKEQIDALRNHTLAVGFNRLVWDTPDITAEVLMNERLYVAVNQTHALARQKEIAFSALANNPVVLFPSGSRPNFIDYVMELCLAEGFHMQATQEVADAVTGVALVGGGFGICLVPESATALQIPNVVYRPIKKVPAPTVDLSCLYRKEDQSPILHNFLNVARVYCKSHSHAGL</sequence>
<dbReference type="InterPro" id="IPR005119">
    <property type="entry name" value="LysR_subst-bd"/>
</dbReference>
<dbReference type="SUPFAM" id="SSF46785">
    <property type="entry name" value="Winged helix' DNA-binding domain"/>
    <property type="match status" value="1"/>
</dbReference>
<gene>
    <name evidence="6" type="ORF">EDC30_11542</name>
</gene>
<dbReference type="GO" id="GO:0032993">
    <property type="term" value="C:protein-DNA complex"/>
    <property type="evidence" value="ECO:0007669"/>
    <property type="project" value="TreeGrafter"/>
</dbReference>
<organism evidence="6 7">
    <name type="scientific">Paucimonas lemoignei</name>
    <name type="common">Pseudomonas lemoignei</name>
    <dbReference type="NCBI Taxonomy" id="29443"/>
    <lineage>
        <taxon>Bacteria</taxon>
        <taxon>Pseudomonadati</taxon>
        <taxon>Pseudomonadota</taxon>
        <taxon>Betaproteobacteria</taxon>
        <taxon>Burkholderiales</taxon>
        <taxon>Burkholderiaceae</taxon>
        <taxon>Paucimonas</taxon>
    </lineage>
</organism>
<dbReference type="PANTHER" id="PTHR30346">
    <property type="entry name" value="TRANSCRIPTIONAL DUAL REGULATOR HCAR-RELATED"/>
    <property type="match status" value="1"/>
</dbReference>
<dbReference type="EMBL" id="SLZQ01000015">
    <property type="protein sequence ID" value="TCS33752.1"/>
    <property type="molecule type" value="Genomic_DNA"/>
</dbReference>
<dbReference type="FunFam" id="1.10.10.10:FF:000001">
    <property type="entry name" value="LysR family transcriptional regulator"/>
    <property type="match status" value="1"/>
</dbReference>
<name>A0A4R3HR13_PAULE</name>
<dbReference type="PRINTS" id="PR00039">
    <property type="entry name" value="HTHLYSR"/>
</dbReference>
<keyword evidence="2" id="KW-0805">Transcription regulation</keyword>
<evidence type="ECO:0000313" key="7">
    <source>
        <dbReference type="Proteomes" id="UP000295382"/>
    </source>
</evidence>
<comment type="similarity">
    <text evidence="1">Belongs to the LysR transcriptional regulatory family.</text>
</comment>
<evidence type="ECO:0000313" key="6">
    <source>
        <dbReference type="EMBL" id="TCS33752.1"/>
    </source>
</evidence>
<evidence type="ECO:0000256" key="2">
    <source>
        <dbReference type="ARBA" id="ARBA00023015"/>
    </source>
</evidence>
<proteinExistence type="inferred from homology"/>